<keyword evidence="3" id="KW-1185">Reference proteome</keyword>
<evidence type="ECO:0000313" key="2">
    <source>
        <dbReference type="EMBL" id="MCA2016744.1"/>
    </source>
</evidence>
<evidence type="ECO:0000256" key="1">
    <source>
        <dbReference type="SAM" id="Phobius"/>
    </source>
</evidence>
<gene>
    <name evidence="2" type="ORF">LDJ79_11525</name>
</gene>
<dbReference type="EMBL" id="JAIWIU010000069">
    <property type="protein sequence ID" value="MCA2016744.1"/>
    <property type="molecule type" value="Genomic_DNA"/>
</dbReference>
<name>A0ABS7YQM4_9VIBR</name>
<organism evidence="2 3">
    <name type="scientific">Vibrio tritonius</name>
    <dbReference type="NCBI Taxonomy" id="1435069"/>
    <lineage>
        <taxon>Bacteria</taxon>
        <taxon>Pseudomonadati</taxon>
        <taxon>Pseudomonadota</taxon>
        <taxon>Gammaproteobacteria</taxon>
        <taxon>Vibrionales</taxon>
        <taxon>Vibrionaceae</taxon>
        <taxon>Vibrio</taxon>
    </lineage>
</organism>
<protein>
    <recommendedName>
        <fullName evidence="4">DUF4321 domain-containing protein</fullName>
    </recommendedName>
</protein>
<dbReference type="Proteomes" id="UP001199044">
    <property type="component" value="Unassembled WGS sequence"/>
</dbReference>
<comment type="caution">
    <text evidence="2">The sequence shown here is derived from an EMBL/GenBank/DDBJ whole genome shotgun (WGS) entry which is preliminary data.</text>
</comment>
<reference evidence="3" key="1">
    <citation type="submission" date="2023-07" db="EMBL/GenBank/DDBJ databases">
        <title>Molecular identification of indigenous halophilic bacteria isolated from red sea cost, biodegradation of synthetic dyes and assessment of degraded metabolite toxicity.</title>
        <authorList>
            <person name="Chaieb K."/>
            <person name="Altayb H.N."/>
        </authorList>
    </citation>
    <scope>NUCLEOTIDE SEQUENCE [LARGE SCALE GENOMIC DNA]</scope>
    <source>
        <strain evidence="3">K20</strain>
    </source>
</reference>
<feature type="transmembrane region" description="Helical" evidence="1">
    <location>
        <begin position="12"/>
        <end position="36"/>
    </location>
</feature>
<keyword evidence="1" id="KW-0812">Transmembrane</keyword>
<dbReference type="RefSeq" id="WP_225250674.1">
    <property type="nucleotide sequence ID" value="NZ_CP152307.1"/>
</dbReference>
<accession>A0ABS7YQM4</accession>
<proteinExistence type="predicted"/>
<evidence type="ECO:0008006" key="4">
    <source>
        <dbReference type="Google" id="ProtNLM"/>
    </source>
</evidence>
<feature type="transmembrane region" description="Helical" evidence="1">
    <location>
        <begin position="67"/>
        <end position="92"/>
    </location>
</feature>
<evidence type="ECO:0000313" key="3">
    <source>
        <dbReference type="Proteomes" id="UP001199044"/>
    </source>
</evidence>
<keyword evidence="1" id="KW-1133">Transmembrane helix</keyword>
<keyword evidence="1" id="KW-0472">Membrane</keyword>
<sequence>MNAKKRKMKLPIIAVICSLFFSVLPLISVMVAGAIANVKHCLLDEGAVNPCIIFGVDVGDILYSMLVFGWLMLVSLPLGSVLTIISVAWLLFVMIQNYYYRKALPEEK</sequence>